<keyword evidence="6" id="KW-0614">Plasmid</keyword>
<dbReference type="KEGG" id="rgr:FZ934_21785"/>
<keyword evidence="7" id="KW-1185">Reference proteome</keyword>
<reference evidence="6 7" key="1">
    <citation type="submission" date="2019-08" db="EMBL/GenBank/DDBJ databases">
        <title>Prosopis cineraria nodule microbiome.</title>
        <authorList>
            <person name="Ali R."/>
            <person name="Chaluvadi S.R."/>
            <person name="Wang X."/>
        </authorList>
    </citation>
    <scope>NUCLEOTIDE SEQUENCE [LARGE SCALE GENOMIC DNA]</scope>
    <source>
        <strain evidence="6 7">BG7</strain>
        <plasmid evidence="6 7">unnamed</plasmid>
    </source>
</reference>
<accession>A0A5Q0CG39</accession>
<dbReference type="AlphaFoldDB" id="A0A5Q0CG39"/>
<dbReference type="Pfam" id="PF01226">
    <property type="entry name" value="Form_Nir_trans"/>
    <property type="match status" value="1"/>
</dbReference>
<dbReference type="EMBL" id="CP043499">
    <property type="protein sequence ID" value="QFY62967.1"/>
    <property type="molecule type" value="Genomic_DNA"/>
</dbReference>
<dbReference type="InterPro" id="IPR023271">
    <property type="entry name" value="Aquaporin-like"/>
</dbReference>
<dbReference type="GO" id="GO:0016020">
    <property type="term" value="C:membrane"/>
    <property type="evidence" value="ECO:0007669"/>
    <property type="project" value="UniProtKB-SubCell"/>
</dbReference>
<protein>
    <submittedName>
        <fullName evidence="6">Formate/nitrite transporter family protein</fullName>
    </submittedName>
</protein>
<evidence type="ECO:0000313" key="6">
    <source>
        <dbReference type="EMBL" id="QFY62967.1"/>
    </source>
</evidence>
<dbReference type="Proteomes" id="UP000326881">
    <property type="component" value="Plasmid unnamed"/>
</dbReference>
<keyword evidence="2 5" id="KW-0812">Transmembrane</keyword>
<feature type="transmembrane region" description="Helical" evidence="5">
    <location>
        <begin position="93"/>
        <end position="117"/>
    </location>
</feature>
<comment type="subcellular location">
    <subcellularLocation>
        <location evidence="1">Membrane</location>
        <topology evidence="1">Multi-pass membrane protein</topology>
    </subcellularLocation>
</comment>
<gene>
    <name evidence="6" type="ORF">FZ934_21785</name>
</gene>
<dbReference type="InterPro" id="IPR000292">
    <property type="entry name" value="For/NO2_transpt"/>
</dbReference>
<dbReference type="Gene3D" id="1.20.1080.10">
    <property type="entry name" value="Glycerol uptake facilitator protein"/>
    <property type="match status" value="1"/>
</dbReference>
<evidence type="ECO:0000256" key="5">
    <source>
        <dbReference type="SAM" id="Phobius"/>
    </source>
</evidence>
<sequence length="211" mass="23605">MLSRWVNAVQGFPRRSTQLSAISISQHTREAFFHYMCNGFARSQAIGIRFRVGADEQCWFLTDFHWNGSYLTARRTRSKDFLTQRNVGLSVTWIGNLVGALTIAAVVHLAGGGSLLDDGRMAFLSTLAQKETVGIAQLLARSAICSWLLSLAVWMSNLYQSTFPIILPLLCPLCVLLIAGPQEYALGKSFYILTCTYRRSSDRCRLGRCRI</sequence>
<organism evidence="6 7">
    <name type="scientific">Rhizobium grahamii</name>
    <dbReference type="NCBI Taxonomy" id="1120045"/>
    <lineage>
        <taxon>Bacteria</taxon>
        <taxon>Pseudomonadati</taxon>
        <taxon>Pseudomonadota</taxon>
        <taxon>Alphaproteobacteria</taxon>
        <taxon>Hyphomicrobiales</taxon>
        <taxon>Rhizobiaceae</taxon>
        <taxon>Rhizobium/Agrobacterium group</taxon>
        <taxon>Rhizobium</taxon>
    </lineage>
</organism>
<evidence type="ECO:0000256" key="2">
    <source>
        <dbReference type="ARBA" id="ARBA00022692"/>
    </source>
</evidence>
<name>A0A5Q0CG39_9HYPH</name>
<evidence type="ECO:0000256" key="1">
    <source>
        <dbReference type="ARBA" id="ARBA00004141"/>
    </source>
</evidence>
<keyword evidence="4 5" id="KW-0472">Membrane</keyword>
<proteinExistence type="predicted"/>
<evidence type="ECO:0000313" key="7">
    <source>
        <dbReference type="Proteomes" id="UP000326881"/>
    </source>
</evidence>
<evidence type="ECO:0000256" key="4">
    <source>
        <dbReference type="ARBA" id="ARBA00023136"/>
    </source>
</evidence>
<evidence type="ECO:0000256" key="3">
    <source>
        <dbReference type="ARBA" id="ARBA00022989"/>
    </source>
</evidence>
<keyword evidence="3 5" id="KW-1133">Transmembrane helix</keyword>
<geneLocation type="plasmid" evidence="6 7">
    <name>unnamed</name>
</geneLocation>
<feature type="transmembrane region" description="Helical" evidence="5">
    <location>
        <begin position="162"/>
        <end position="180"/>
    </location>
</feature>
<dbReference type="GO" id="GO:0022857">
    <property type="term" value="F:transmembrane transporter activity"/>
    <property type="evidence" value="ECO:0007669"/>
    <property type="project" value="InterPro"/>
</dbReference>